<dbReference type="EMBL" id="GBRH01232250">
    <property type="protein sequence ID" value="JAD65645.1"/>
    <property type="molecule type" value="Transcribed_RNA"/>
</dbReference>
<name>A0A0A9BWY2_ARUDO</name>
<reference evidence="1" key="1">
    <citation type="submission" date="2014-09" db="EMBL/GenBank/DDBJ databases">
        <authorList>
            <person name="Magalhaes I.L.F."/>
            <person name="Oliveira U."/>
            <person name="Santos F.R."/>
            <person name="Vidigal T.H.D.A."/>
            <person name="Brescovit A.D."/>
            <person name="Santos A.J."/>
        </authorList>
    </citation>
    <scope>NUCLEOTIDE SEQUENCE</scope>
    <source>
        <tissue evidence="1">Shoot tissue taken approximately 20 cm above the soil surface</tissue>
    </source>
</reference>
<sequence>MVYCCSEWAIYCNAHRWRIGGVISSRKISYVLSLSLLSFTWDKC</sequence>
<proteinExistence type="predicted"/>
<dbReference type="AlphaFoldDB" id="A0A0A9BWY2"/>
<reference evidence="1" key="2">
    <citation type="journal article" date="2015" name="Data Brief">
        <title>Shoot transcriptome of the giant reed, Arundo donax.</title>
        <authorList>
            <person name="Barrero R.A."/>
            <person name="Guerrero F.D."/>
            <person name="Moolhuijzen P."/>
            <person name="Goolsby J.A."/>
            <person name="Tidwell J."/>
            <person name="Bellgard S.E."/>
            <person name="Bellgard M.I."/>
        </authorList>
    </citation>
    <scope>NUCLEOTIDE SEQUENCE</scope>
    <source>
        <tissue evidence="1">Shoot tissue taken approximately 20 cm above the soil surface</tissue>
    </source>
</reference>
<accession>A0A0A9BWY2</accession>
<evidence type="ECO:0000313" key="1">
    <source>
        <dbReference type="EMBL" id="JAD65645.1"/>
    </source>
</evidence>
<protein>
    <submittedName>
        <fullName evidence="1">Uncharacterized protein</fullName>
    </submittedName>
</protein>
<organism evidence="1">
    <name type="scientific">Arundo donax</name>
    <name type="common">Giant reed</name>
    <name type="synonym">Donax arundinaceus</name>
    <dbReference type="NCBI Taxonomy" id="35708"/>
    <lineage>
        <taxon>Eukaryota</taxon>
        <taxon>Viridiplantae</taxon>
        <taxon>Streptophyta</taxon>
        <taxon>Embryophyta</taxon>
        <taxon>Tracheophyta</taxon>
        <taxon>Spermatophyta</taxon>
        <taxon>Magnoliopsida</taxon>
        <taxon>Liliopsida</taxon>
        <taxon>Poales</taxon>
        <taxon>Poaceae</taxon>
        <taxon>PACMAD clade</taxon>
        <taxon>Arundinoideae</taxon>
        <taxon>Arundineae</taxon>
        <taxon>Arundo</taxon>
    </lineage>
</organism>